<accession>A0A3A4KB15</accession>
<dbReference type="AlphaFoldDB" id="A0A3A4KB15"/>
<gene>
    <name evidence="1" type="ORF">D5S18_28270</name>
</gene>
<evidence type="ECO:0000313" key="2">
    <source>
        <dbReference type="Proteomes" id="UP000266677"/>
    </source>
</evidence>
<comment type="caution">
    <text evidence="1">The sequence shown here is derived from an EMBL/GenBank/DDBJ whole genome shotgun (WGS) entry which is preliminary data.</text>
</comment>
<keyword evidence="2" id="KW-1185">Reference proteome</keyword>
<name>A0A3A4KB15_9NOCA</name>
<sequence length="106" mass="11556">MPTKTLRTKPINIKAIQYTGNNLHEVNAEMLGHKAYGNTPCTRAYPGDQAYPAAYHDPNITAEVWNSALSQWLPLKSGDWVLQGTSGEFSPTSADTIADAYDVTAD</sequence>
<organism evidence="1 2">
    <name type="scientific">Nocardia panacis</name>
    <dbReference type="NCBI Taxonomy" id="2340916"/>
    <lineage>
        <taxon>Bacteria</taxon>
        <taxon>Bacillati</taxon>
        <taxon>Actinomycetota</taxon>
        <taxon>Actinomycetes</taxon>
        <taxon>Mycobacteriales</taxon>
        <taxon>Nocardiaceae</taxon>
        <taxon>Nocardia</taxon>
    </lineage>
</organism>
<proteinExistence type="predicted"/>
<protein>
    <submittedName>
        <fullName evidence="1">Uncharacterized protein</fullName>
    </submittedName>
</protein>
<evidence type="ECO:0000313" key="1">
    <source>
        <dbReference type="EMBL" id="RJO69798.1"/>
    </source>
</evidence>
<reference evidence="1 2" key="1">
    <citation type="submission" date="2018-09" db="EMBL/GenBank/DDBJ databases">
        <title>YIM PH21274 draft genome.</title>
        <authorList>
            <person name="Miao C."/>
        </authorList>
    </citation>
    <scope>NUCLEOTIDE SEQUENCE [LARGE SCALE GENOMIC DNA]</scope>
    <source>
        <strain evidence="1 2">YIM PH 21724</strain>
    </source>
</reference>
<dbReference type="Proteomes" id="UP000266677">
    <property type="component" value="Unassembled WGS sequence"/>
</dbReference>
<dbReference type="OrthoDB" id="1814561at2"/>
<dbReference type="RefSeq" id="WP_120044168.1">
    <property type="nucleotide sequence ID" value="NZ_QZFU01000041.1"/>
</dbReference>
<dbReference type="EMBL" id="QZFU01000041">
    <property type="protein sequence ID" value="RJO69798.1"/>
    <property type="molecule type" value="Genomic_DNA"/>
</dbReference>